<evidence type="ECO:0000313" key="2">
    <source>
        <dbReference type="EMBL" id="GAV20912.1"/>
    </source>
</evidence>
<keyword evidence="1" id="KW-0472">Membrane</keyword>
<dbReference type="STRING" id="1921010.MMIC_P1888"/>
<protein>
    <recommendedName>
        <fullName evidence="4">PepSY-associated TM helix</fullName>
    </recommendedName>
</protein>
<feature type="transmembrane region" description="Helical" evidence="1">
    <location>
        <begin position="12"/>
        <end position="33"/>
    </location>
</feature>
<evidence type="ECO:0000256" key="1">
    <source>
        <dbReference type="SAM" id="Phobius"/>
    </source>
</evidence>
<keyword evidence="1" id="KW-1133">Transmembrane helix</keyword>
<evidence type="ECO:0000313" key="3">
    <source>
        <dbReference type="Proteomes" id="UP000231632"/>
    </source>
</evidence>
<sequence length="192" mass="22317">MIKRYTLMKMHMILASVVFPITLMFFLTGVFYINDIKPESTIEKFRVELDQALPRDAGLLREIAAGELARRDLSEPLGRAKLKWNSDLEVYYLFWDGENHWLKMRPSTENMNVAVFRYYTPSWYGRFMSLHKGNGKNIFNYFVIAMVIVMLLTLISGTMMGLSLPKQRKLVLRSMGAGFVVFFALVLYSQFV</sequence>
<accession>A0A1L8CPR3</accession>
<dbReference type="EMBL" id="BDFD01000017">
    <property type="protein sequence ID" value="GAV20912.1"/>
    <property type="molecule type" value="Genomic_DNA"/>
</dbReference>
<dbReference type="AlphaFoldDB" id="A0A1L8CPR3"/>
<keyword evidence="3" id="KW-1185">Reference proteome</keyword>
<dbReference type="OrthoDB" id="7409915at2"/>
<proteinExistence type="predicted"/>
<feature type="transmembrane region" description="Helical" evidence="1">
    <location>
        <begin position="138"/>
        <end position="158"/>
    </location>
</feature>
<feature type="transmembrane region" description="Helical" evidence="1">
    <location>
        <begin position="170"/>
        <end position="191"/>
    </location>
</feature>
<gene>
    <name evidence="2" type="ORF">MMIC_P1888</name>
</gene>
<name>A0A1L8CPR3_9PROT</name>
<organism evidence="2 3">
    <name type="scientific">Mariprofundus micogutta</name>
    <dbReference type="NCBI Taxonomy" id="1921010"/>
    <lineage>
        <taxon>Bacteria</taxon>
        <taxon>Pseudomonadati</taxon>
        <taxon>Pseudomonadota</taxon>
        <taxon>Candidatius Mariprofundia</taxon>
        <taxon>Mariprofundales</taxon>
        <taxon>Mariprofundaceae</taxon>
        <taxon>Mariprofundus</taxon>
    </lineage>
</organism>
<dbReference type="RefSeq" id="WP_072660211.1">
    <property type="nucleotide sequence ID" value="NZ_BDFD01000017.1"/>
</dbReference>
<reference evidence="2 3" key="1">
    <citation type="journal article" date="2017" name="Arch. Microbiol.">
        <title>Mariprofundus micogutta sp. nov., a novel iron-oxidizing zetaproteobacterium isolated from a deep-sea hydrothermal field at the Bayonnaise knoll of the Izu-Ogasawara arc, and a description of Mariprofundales ord. nov. and Zetaproteobacteria classis nov.</title>
        <authorList>
            <person name="Makita H."/>
            <person name="Tanaka E."/>
            <person name="Mitsunobu S."/>
            <person name="Miyazaki M."/>
            <person name="Nunoura T."/>
            <person name="Uematsu K."/>
            <person name="Takaki Y."/>
            <person name="Nishi S."/>
            <person name="Shimamura S."/>
            <person name="Takai K."/>
        </authorList>
    </citation>
    <scope>NUCLEOTIDE SEQUENCE [LARGE SCALE GENOMIC DNA]</scope>
    <source>
        <strain evidence="2 3">ET2</strain>
    </source>
</reference>
<dbReference type="Proteomes" id="UP000231632">
    <property type="component" value="Unassembled WGS sequence"/>
</dbReference>
<keyword evidence="1" id="KW-0812">Transmembrane</keyword>
<comment type="caution">
    <text evidence="2">The sequence shown here is derived from an EMBL/GenBank/DDBJ whole genome shotgun (WGS) entry which is preliminary data.</text>
</comment>
<evidence type="ECO:0008006" key="4">
    <source>
        <dbReference type="Google" id="ProtNLM"/>
    </source>
</evidence>